<evidence type="ECO:0000313" key="2">
    <source>
        <dbReference type="EMBL" id="QJW85260.1"/>
    </source>
</evidence>
<dbReference type="InterPro" id="IPR049945">
    <property type="entry name" value="AAA_22"/>
</dbReference>
<dbReference type="Proteomes" id="UP000500826">
    <property type="component" value="Chromosome"/>
</dbReference>
<keyword evidence="3" id="KW-1185">Reference proteome</keyword>
<sequence>MQDAIEVEEEDARHTTLDSRLPSLGEVEVNVRIEALPPILAPDEVEDLLLIRPEFEVSHVRALPLHVRAHEAVALGSLYIPRSEMVDIEAEISLLLRGGYVRRNPVLAKTRQDIATVRHRWRSSSKATRERLDAQGASESPLPPCFVVTGLSGTGKSRGIRAILALYPQVILHSLYEHKRLRETKIAWISVDAPINGSVQGFLLRMFAAVDRALGIQGGPASYVQQFGRAKVSIDQKIEELAQIAATYHIGLLHIDDLQRLAEVHSSKATQVLNVIIQLANVVRVPLVLSGTPKMAEILATSLEAARRTSSAGGQDLWLPESAQDPHFCTMVQALESFQWLDQAVVIDGAWRQKLFAYSRGLPAILISLFTNAQKYAARRGAKVLTMAHIDMAYQKNCELIHPALEALRSNNPTRFGDYEDLQPTRVQIMNVLRRNREAMLVS</sequence>
<dbReference type="Pfam" id="PF13401">
    <property type="entry name" value="AAA_22"/>
    <property type="match status" value="1"/>
</dbReference>
<dbReference type="SUPFAM" id="SSF52540">
    <property type="entry name" value="P-loop containing nucleoside triphosphate hydrolases"/>
    <property type="match status" value="1"/>
</dbReference>
<keyword evidence="2" id="KW-0067">ATP-binding</keyword>
<organism evidence="2 3">
    <name type="scientific">Ramlibacter terrae</name>
    <dbReference type="NCBI Taxonomy" id="2732511"/>
    <lineage>
        <taxon>Bacteria</taxon>
        <taxon>Pseudomonadati</taxon>
        <taxon>Pseudomonadota</taxon>
        <taxon>Betaproteobacteria</taxon>
        <taxon>Burkholderiales</taxon>
        <taxon>Comamonadaceae</taxon>
        <taxon>Ramlibacter</taxon>
    </lineage>
</organism>
<dbReference type="GO" id="GO:0005524">
    <property type="term" value="F:ATP binding"/>
    <property type="evidence" value="ECO:0007669"/>
    <property type="project" value="UniProtKB-KW"/>
</dbReference>
<feature type="domain" description="ORC1/DEAH AAA+ ATPase" evidence="1">
    <location>
        <begin position="145"/>
        <end position="299"/>
    </location>
</feature>
<reference evidence="2 3" key="1">
    <citation type="submission" date="2020-05" db="EMBL/GenBank/DDBJ databases">
        <title>Ramlibacter rhizophilus sp. nov., isolated from rhizosphere soil of national flower Mugunghwa from South Korea.</title>
        <authorList>
            <person name="Zheng-Fei Y."/>
            <person name="Huan T."/>
        </authorList>
    </citation>
    <scope>NUCLEOTIDE SEQUENCE [LARGE SCALE GENOMIC DNA]</scope>
    <source>
        <strain evidence="2 3">H242</strain>
    </source>
</reference>
<name>A0ABX6P591_9BURK</name>
<dbReference type="InterPro" id="IPR027417">
    <property type="entry name" value="P-loop_NTPase"/>
</dbReference>
<dbReference type="EMBL" id="CP053418">
    <property type="protein sequence ID" value="QJW85260.1"/>
    <property type="molecule type" value="Genomic_DNA"/>
</dbReference>
<evidence type="ECO:0000259" key="1">
    <source>
        <dbReference type="Pfam" id="PF13401"/>
    </source>
</evidence>
<accession>A0ABX6P591</accession>
<protein>
    <submittedName>
        <fullName evidence="2">ATP-binding protein</fullName>
    </submittedName>
</protein>
<evidence type="ECO:0000313" key="3">
    <source>
        <dbReference type="Proteomes" id="UP000500826"/>
    </source>
</evidence>
<reference evidence="2 3" key="2">
    <citation type="submission" date="2020-05" db="EMBL/GenBank/DDBJ databases">
        <authorList>
            <person name="Khan S.A."/>
            <person name="Jeon C.O."/>
            <person name="Chun B.H."/>
        </authorList>
    </citation>
    <scope>NUCLEOTIDE SEQUENCE [LARGE SCALE GENOMIC DNA]</scope>
    <source>
        <strain evidence="2 3">H242</strain>
    </source>
</reference>
<gene>
    <name evidence="2" type="ORF">HK414_23230</name>
</gene>
<proteinExistence type="predicted"/>
<keyword evidence="2" id="KW-0547">Nucleotide-binding</keyword>